<gene>
    <name evidence="2" type="ORF">CFAM422_007295</name>
</gene>
<dbReference type="Proteomes" id="UP000801864">
    <property type="component" value="Unassembled WGS sequence"/>
</dbReference>
<evidence type="ECO:0000313" key="2">
    <source>
        <dbReference type="EMBL" id="KAF3069360.1"/>
    </source>
</evidence>
<feature type="compositionally biased region" description="Basic and acidic residues" evidence="1">
    <location>
        <begin position="30"/>
        <end position="53"/>
    </location>
</feature>
<protein>
    <submittedName>
        <fullName evidence="2">Uncharacterized protein</fullName>
    </submittedName>
</protein>
<keyword evidence="3" id="KW-1185">Reference proteome</keyword>
<comment type="caution">
    <text evidence="2">The sequence shown here is derived from an EMBL/GenBank/DDBJ whole genome shotgun (WGS) entry which is preliminary data.</text>
</comment>
<evidence type="ECO:0000256" key="1">
    <source>
        <dbReference type="SAM" id="MobiDB-lite"/>
    </source>
</evidence>
<organism evidence="2 3">
    <name type="scientific">Trichoderma lentiforme</name>
    <dbReference type="NCBI Taxonomy" id="1567552"/>
    <lineage>
        <taxon>Eukaryota</taxon>
        <taxon>Fungi</taxon>
        <taxon>Dikarya</taxon>
        <taxon>Ascomycota</taxon>
        <taxon>Pezizomycotina</taxon>
        <taxon>Sordariomycetes</taxon>
        <taxon>Hypocreomycetidae</taxon>
        <taxon>Hypocreales</taxon>
        <taxon>Hypocreaceae</taxon>
        <taxon>Trichoderma</taxon>
    </lineage>
</organism>
<evidence type="ECO:0000313" key="3">
    <source>
        <dbReference type="Proteomes" id="UP000801864"/>
    </source>
</evidence>
<proteinExistence type="predicted"/>
<dbReference type="AlphaFoldDB" id="A0A9P4XBF2"/>
<sequence length="53" mass="5812">MLHHGFEGGRSFARDSASLGSGTIGSIPPTERRSGRLRGGSREEKTRDRQEID</sequence>
<accession>A0A9P4XBF2</accession>
<name>A0A9P4XBF2_9HYPO</name>
<reference evidence="2 3" key="1">
    <citation type="submission" date="2018-06" db="EMBL/GenBank/DDBJ databases">
        <title>Genome analysis of cellulolytic fungus Trichoderma lentiforme CFAM-422.</title>
        <authorList>
            <person name="Steindorff A.S."/>
            <person name="Formighieri E.F."/>
            <person name="Midorikawa G.E.O."/>
            <person name="Tamietti M.S."/>
            <person name="Ramos E.Z."/>
            <person name="Silva A.S."/>
            <person name="Bon E.P.S."/>
            <person name="Mendes T.D."/>
            <person name="Damaso M.C.T."/>
            <person name="Favaro L.C.L."/>
        </authorList>
    </citation>
    <scope>NUCLEOTIDE SEQUENCE [LARGE SCALE GENOMIC DNA]</scope>
    <source>
        <strain evidence="2 3">CFAM-422</strain>
    </source>
</reference>
<feature type="region of interest" description="Disordered" evidence="1">
    <location>
        <begin position="1"/>
        <end position="53"/>
    </location>
</feature>
<dbReference type="EMBL" id="QLNT01000012">
    <property type="protein sequence ID" value="KAF3069360.1"/>
    <property type="molecule type" value="Genomic_DNA"/>
</dbReference>